<evidence type="ECO:0000256" key="1">
    <source>
        <dbReference type="SAM" id="MobiDB-lite"/>
    </source>
</evidence>
<evidence type="ECO:0000313" key="3">
    <source>
        <dbReference type="Proteomes" id="UP001163739"/>
    </source>
</evidence>
<feature type="region of interest" description="Disordered" evidence="1">
    <location>
        <begin position="90"/>
        <end position="110"/>
    </location>
</feature>
<protein>
    <submittedName>
        <fullName evidence="2">Uncharacterized protein</fullName>
    </submittedName>
</protein>
<gene>
    <name evidence="2" type="ORF">NKI27_13305</name>
</gene>
<accession>A0ABY6MYX9</accession>
<proteinExistence type="predicted"/>
<name>A0ABY6MYX9_9ALTE</name>
<keyword evidence="3" id="KW-1185">Reference proteome</keyword>
<feature type="compositionally biased region" description="Low complexity" evidence="1">
    <location>
        <begin position="90"/>
        <end position="103"/>
    </location>
</feature>
<evidence type="ECO:0000313" key="2">
    <source>
        <dbReference type="EMBL" id="UZE95041.1"/>
    </source>
</evidence>
<dbReference type="EMBL" id="CP100390">
    <property type="protein sequence ID" value="UZE95041.1"/>
    <property type="molecule type" value="Genomic_DNA"/>
</dbReference>
<sequence>MRTIKSYQEQVQDVVEKAIATVEEQYKELAATTFTYVEKLTNVDAVKSKHDEVADLAVNKAREVNKLIGEKAGEIILKFEKPETKTAKAKTAAKTTAKKAATTAKKKATTAKKKTTKVAKDLVEKAEAATA</sequence>
<organism evidence="2 3">
    <name type="scientific">Alkalimarinus alittae</name>
    <dbReference type="NCBI Taxonomy" id="2961619"/>
    <lineage>
        <taxon>Bacteria</taxon>
        <taxon>Pseudomonadati</taxon>
        <taxon>Pseudomonadota</taxon>
        <taxon>Gammaproteobacteria</taxon>
        <taxon>Alteromonadales</taxon>
        <taxon>Alteromonadaceae</taxon>
        <taxon>Alkalimarinus</taxon>
    </lineage>
</organism>
<dbReference type="Proteomes" id="UP001163739">
    <property type="component" value="Chromosome"/>
</dbReference>
<dbReference type="RefSeq" id="WP_265046533.1">
    <property type="nucleotide sequence ID" value="NZ_CP100390.1"/>
</dbReference>
<reference evidence="2" key="1">
    <citation type="submission" date="2022-06" db="EMBL/GenBank/DDBJ databases">
        <title>Alkalimarinus sp. nov., isolated from gut of a Alitta virens.</title>
        <authorList>
            <person name="Yang A.I."/>
            <person name="Shin N.-R."/>
        </authorList>
    </citation>
    <scope>NUCLEOTIDE SEQUENCE</scope>
    <source>
        <strain evidence="2">A2M4</strain>
    </source>
</reference>